<dbReference type="Pfam" id="PF18934">
    <property type="entry name" value="DUF5682"/>
    <property type="match status" value="1"/>
</dbReference>
<evidence type="ECO:0000313" key="1">
    <source>
        <dbReference type="EMBL" id="SQJ10879.1"/>
    </source>
</evidence>
<dbReference type="InterPro" id="IPR043737">
    <property type="entry name" value="DUF5682"/>
</dbReference>
<accession>A0AAX2JEC5</accession>
<organism evidence="1 2">
    <name type="scientific">Fusobacterium ulcerans</name>
    <dbReference type="NCBI Taxonomy" id="861"/>
    <lineage>
        <taxon>Bacteria</taxon>
        <taxon>Fusobacteriati</taxon>
        <taxon>Fusobacteriota</taxon>
        <taxon>Fusobacteriia</taxon>
        <taxon>Fusobacteriales</taxon>
        <taxon>Fusobacteriaceae</taxon>
        <taxon>Fusobacterium</taxon>
    </lineage>
</organism>
<dbReference type="RefSeq" id="WP_005980981.1">
    <property type="nucleotide sequence ID" value="NZ_CABKNW010000005.1"/>
</dbReference>
<gene>
    <name evidence="1" type="ORF">NCTC12112_02497</name>
</gene>
<name>A0AAX2JEC5_9FUSO</name>
<dbReference type="GeneID" id="78453777"/>
<dbReference type="EMBL" id="LS483487">
    <property type="protein sequence ID" value="SQJ10879.1"/>
    <property type="molecule type" value="Genomic_DNA"/>
</dbReference>
<proteinExistence type="predicted"/>
<evidence type="ECO:0000313" key="2">
    <source>
        <dbReference type="Proteomes" id="UP000249008"/>
    </source>
</evidence>
<reference evidence="1 2" key="1">
    <citation type="submission" date="2018-06" db="EMBL/GenBank/DDBJ databases">
        <authorList>
            <consortium name="Pathogen Informatics"/>
            <person name="Doyle S."/>
        </authorList>
    </citation>
    <scope>NUCLEOTIDE SEQUENCE [LARGE SCALE GENOMIC DNA]</scope>
    <source>
        <strain evidence="1 2">NCTC12112</strain>
    </source>
</reference>
<protein>
    <submittedName>
        <fullName evidence="1">Uncharacterized protein</fullName>
    </submittedName>
</protein>
<dbReference type="Proteomes" id="UP000249008">
    <property type="component" value="Chromosome 1"/>
</dbReference>
<sequence>MDRLLRGEKQSEIDEEVKKIDKLFKRSYDLSSDFVLFPVRHHSPVCSFHLEKVIEEYQPEAILIEGPRNAGHLIEYAVSDKTKTPFCIYLSYDDKQGKINEEKGKYRAFYPFLDYSPELTALKEGAKRGTPCEFIDLGYGEKLLNTPDPEQKTAENYEDDRIFLQSSYYKMLVEKMGCKNFNELWEMLFEIEGFHMETENFIKSLFYYCYYSRENTSQDELIYHGDIIREYYMAENIREAMKKYKKVLVVTGGIHTIELVNLITAEKLPTFKIEKIKEEDSPSYLMPYSFEESDRNSGYESGMVFPFFYQKVWENISKKRKKPFEETVLRFIINTAGAVRKKQPLSIADEMQSYYMARGLGELREKKECGVFELIDGVKSSFVKGEINSYHQPALKNLYRLLTGMEMGTIDPDCGVPPLVNDFFVKCKKFKISTTVSMKKETKLDVFNNESHREKSRFFHQMNFLETNFCNYLKGQDSNTGKGRILLRETWEYRFFPGVQVALITNSAYGGTVEEACMSLIIKGIASEHNNAREISERLLQANRMGLNSIYGIIFEKLMDIIGNDMDFLSVSDCFKNLCEVKTYNTSFAGIDIPILDKVIELSLTRMLTLIYTVINSKKEDEDSICDGIKFLYTYFIDSINKEEEESFIQSMFSIYEDNSANTALSGAGSAVLFKKGKISLEEAMNKFNSYLNGSDISKKMSASFLKGFFKIAKDIVFVDDRMLHSLDNILKETDGDLFLEILPDLRFAFTYFLPFETDKIAKQVSSFYDISGESLLYGDVFDQKEMEKALDIDKYCAGKLDEWLLEKGGEDGR</sequence>
<dbReference type="AlphaFoldDB" id="A0AAX2JEC5"/>
<dbReference type="KEGG" id="ful:C4N20_03070"/>